<dbReference type="CDD" id="cd07012">
    <property type="entry name" value="PBP2_Bug_TTT"/>
    <property type="match status" value="1"/>
</dbReference>
<keyword evidence="3" id="KW-0675">Receptor</keyword>
<evidence type="ECO:0000256" key="1">
    <source>
        <dbReference type="ARBA" id="ARBA00006987"/>
    </source>
</evidence>
<dbReference type="InterPro" id="IPR005064">
    <property type="entry name" value="BUG"/>
</dbReference>
<sequence>MIIDRRVLFAVASIFLASVDGSAATEFPQRAITLVVPFSPGGNVDSTARIAGLSLGTVLKQPIVVLNKPGAGGAIGASYVAKADPDGNTLLITVPDTLTIVPRMMTTSYKMDSFRPVGTVATTTPLLVVRSDSRFKTIQDFLSAAEAKPGSILVAHDGPGSASQLALLQFAKAANRSFNLVPYQGSAPALTDLLGGQVDAAVDQMTSSLSYLKGGQMRALAVMSRDRDPLLPDVPTLEEAGVNLNVMTTLGIYAPAGVPDAIVDTLEQALVKALGNGELQNRMHSIGSNALKSSAKNFREQMLGEDKRAQAMEAAGLLATE</sequence>
<gene>
    <name evidence="3" type="ORF">SAMN05443248_7669</name>
</gene>
<reference evidence="3 4" key="1">
    <citation type="submission" date="2016-11" db="EMBL/GenBank/DDBJ databases">
        <authorList>
            <person name="Jaros S."/>
            <person name="Januszkiewicz K."/>
            <person name="Wedrychowicz H."/>
        </authorList>
    </citation>
    <scope>NUCLEOTIDE SEQUENCE [LARGE SCALE GENOMIC DNA]</scope>
    <source>
        <strain evidence="3 4">GAS138</strain>
    </source>
</reference>
<dbReference type="SUPFAM" id="SSF53850">
    <property type="entry name" value="Periplasmic binding protein-like II"/>
    <property type="match status" value="1"/>
</dbReference>
<dbReference type="Pfam" id="PF03401">
    <property type="entry name" value="TctC"/>
    <property type="match status" value="1"/>
</dbReference>
<feature type="chain" id="PRO_5012725693" evidence="2">
    <location>
        <begin position="24"/>
        <end position="321"/>
    </location>
</feature>
<dbReference type="Gene3D" id="3.40.190.10">
    <property type="entry name" value="Periplasmic binding protein-like II"/>
    <property type="match status" value="1"/>
</dbReference>
<comment type="similarity">
    <text evidence="1">Belongs to the UPF0065 (bug) family.</text>
</comment>
<dbReference type="Proteomes" id="UP000189796">
    <property type="component" value="Chromosome I"/>
</dbReference>
<organism evidence="3 4">
    <name type="scientific">Bradyrhizobium erythrophlei</name>
    <dbReference type="NCBI Taxonomy" id="1437360"/>
    <lineage>
        <taxon>Bacteria</taxon>
        <taxon>Pseudomonadati</taxon>
        <taxon>Pseudomonadota</taxon>
        <taxon>Alphaproteobacteria</taxon>
        <taxon>Hyphomicrobiales</taxon>
        <taxon>Nitrobacteraceae</taxon>
        <taxon>Bradyrhizobium</taxon>
    </lineage>
</organism>
<evidence type="ECO:0000313" key="3">
    <source>
        <dbReference type="EMBL" id="SHI03928.1"/>
    </source>
</evidence>
<dbReference type="EMBL" id="LT670817">
    <property type="protein sequence ID" value="SHI03928.1"/>
    <property type="molecule type" value="Genomic_DNA"/>
</dbReference>
<dbReference type="AlphaFoldDB" id="A0A1M5XWL6"/>
<proteinExistence type="inferred from homology"/>
<dbReference type="PANTHER" id="PTHR42928">
    <property type="entry name" value="TRICARBOXYLATE-BINDING PROTEIN"/>
    <property type="match status" value="1"/>
</dbReference>
<dbReference type="PANTHER" id="PTHR42928:SF5">
    <property type="entry name" value="BLR1237 PROTEIN"/>
    <property type="match status" value="1"/>
</dbReference>
<evidence type="ECO:0000256" key="2">
    <source>
        <dbReference type="SAM" id="SignalP"/>
    </source>
</evidence>
<keyword evidence="2" id="KW-0732">Signal</keyword>
<protein>
    <submittedName>
        <fullName evidence="3">Tripartite-type tricarboxylate transporter, receptor component TctC</fullName>
    </submittedName>
</protein>
<feature type="signal peptide" evidence="2">
    <location>
        <begin position="1"/>
        <end position="23"/>
    </location>
</feature>
<dbReference type="PIRSF" id="PIRSF017082">
    <property type="entry name" value="YflP"/>
    <property type="match status" value="1"/>
</dbReference>
<name>A0A1M5XWL6_9BRAD</name>
<dbReference type="InterPro" id="IPR042100">
    <property type="entry name" value="Bug_dom1"/>
</dbReference>
<evidence type="ECO:0000313" key="4">
    <source>
        <dbReference type="Proteomes" id="UP000189796"/>
    </source>
</evidence>
<dbReference type="Gene3D" id="3.40.190.150">
    <property type="entry name" value="Bordetella uptake gene, domain 1"/>
    <property type="match status" value="1"/>
</dbReference>
<dbReference type="RefSeq" id="WP_172842772.1">
    <property type="nucleotide sequence ID" value="NZ_LT670817.1"/>
</dbReference>
<accession>A0A1M5XWL6</accession>